<organism evidence="1 2">
    <name type="scientific">Trichinella zimbabwensis</name>
    <dbReference type="NCBI Taxonomy" id="268475"/>
    <lineage>
        <taxon>Eukaryota</taxon>
        <taxon>Metazoa</taxon>
        <taxon>Ecdysozoa</taxon>
        <taxon>Nematoda</taxon>
        <taxon>Enoplea</taxon>
        <taxon>Dorylaimia</taxon>
        <taxon>Trichinellida</taxon>
        <taxon>Trichinellidae</taxon>
        <taxon>Trichinella</taxon>
    </lineage>
</organism>
<reference evidence="1 2" key="1">
    <citation type="submission" date="2015-01" db="EMBL/GenBank/DDBJ databases">
        <title>Evolution of Trichinella species and genotypes.</title>
        <authorList>
            <person name="Korhonen P.K."/>
            <person name="Edoardo P."/>
            <person name="Giuseppe L.R."/>
            <person name="Gasser R.B."/>
        </authorList>
    </citation>
    <scope>NUCLEOTIDE SEQUENCE [LARGE SCALE GENOMIC DNA]</scope>
    <source>
        <strain evidence="1">ISS1029</strain>
    </source>
</reference>
<keyword evidence="2" id="KW-1185">Reference proteome</keyword>
<dbReference type="EMBL" id="JYDP01000298">
    <property type="protein sequence ID" value="KRZ01351.1"/>
    <property type="molecule type" value="Genomic_DNA"/>
</dbReference>
<dbReference type="AlphaFoldDB" id="A0A0V1GSQ8"/>
<dbReference type="Proteomes" id="UP000055024">
    <property type="component" value="Unassembled WGS sequence"/>
</dbReference>
<sequence length="142" mass="15812">MRELLSMSVGMNPSNRQKHGHVYRSVRGEAAVDVNTMINCLNESGFSRMLFDCTMVANKGESVTDSQELLQIAGTNVTFSDYVDCESSIFAFQQSSLKEILEQHQEDANLEDNNDDDDKEQEVLPILTLTAALGTMALLLQF</sequence>
<dbReference type="OrthoDB" id="5933805at2759"/>
<comment type="caution">
    <text evidence="1">The sequence shown here is derived from an EMBL/GenBank/DDBJ whole genome shotgun (WGS) entry which is preliminary data.</text>
</comment>
<name>A0A0V1GSQ8_9BILA</name>
<protein>
    <submittedName>
        <fullName evidence="1">Uncharacterized protein</fullName>
    </submittedName>
</protein>
<accession>A0A0V1GSQ8</accession>
<proteinExistence type="predicted"/>
<evidence type="ECO:0000313" key="2">
    <source>
        <dbReference type="Proteomes" id="UP000055024"/>
    </source>
</evidence>
<gene>
    <name evidence="1" type="ORF">T11_4482</name>
</gene>
<evidence type="ECO:0000313" key="1">
    <source>
        <dbReference type="EMBL" id="KRZ01351.1"/>
    </source>
</evidence>